<evidence type="ECO:0000256" key="1">
    <source>
        <dbReference type="SAM" id="Coils"/>
    </source>
</evidence>
<gene>
    <name evidence="3" type="ORF">PHYBLDRAFT_147976</name>
</gene>
<reference evidence="4" key="1">
    <citation type="submission" date="2015-06" db="EMBL/GenBank/DDBJ databases">
        <title>Expansion of signal transduction pathways in fungi by whole-genome duplication.</title>
        <authorList>
            <consortium name="DOE Joint Genome Institute"/>
            <person name="Corrochano L.M."/>
            <person name="Kuo A."/>
            <person name="Marcet-Houben M."/>
            <person name="Polaino S."/>
            <person name="Salamov A."/>
            <person name="Villalobos J.M."/>
            <person name="Alvarez M.I."/>
            <person name="Avalos J."/>
            <person name="Benito E.P."/>
            <person name="Benoit I."/>
            <person name="Burger G."/>
            <person name="Camino L.P."/>
            <person name="Canovas D."/>
            <person name="Cerda-Olmedo E."/>
            <person name="Cheng J.-F."/>
            <person name="Dominguez A."/>
            <person name="Elias M."/>
            <person name="Eslava A.P."/>
            <person name="Glaser F."/>
            <person name="Grimwood J."/>
            <person name="Gutierrez G."/>
            <person name="Heitman J."/>
            <person name="Henrissat B."/>
            <person name="Iturriaga E.A."/>
            <person name="Lang B.F."/>
            <person name="Lavin J.L."/>
            <person name="Lee S."/>
            <person name="Li W."/>
            <person name="Lindquist E."/>
            <person name="Lopez-Garcia S."/>
            <person name="Luque E.M."/>
            <person name="Marcos A.T."/>
            <person name="Martin J."/>
            <person name="McCluskey K."/>
            <person name="Medina H.R."/>
            <person name="Miralles-Duran A."/>
            <person name="Miyazaki A."/>
            <person name="Munoz-Torres E."/>
            <person name="Oguiza J.A."/>
            <person name="Ohm R."/>
            <person name="Olmedo M."/>
            <person name="Orejas M."/>
            <person name="Ortiz-Castellanos L."/>
            <person name="Pisabarro A.G."/>
            <person name="Rodriguez-Romero J."/>
            <person name="Ruiz-Herrera J."/>
            <person name="Ruiz-Vazquez R."/>
            <person name="Sanz C."/>
            <person name="Schackwitz W."/>
            <person name="Schmutz J."/>
            <person name="Shahriari M."/>
            <person name="Shelest E."/>
            <person name="Silva-Franco F."/>
            <person name="Soanes D."/>
            <person name="Syed K."/>
            <person name="Tagua V.G."/>
            <person name="Talbot N.J."/>
            <person name="Thon M."/>
            <person name="De vries R.P."/>
            <person name="Wiebenga A."/>
            <person name="Yadav J.S."/>
            <person name="Braun E.L."/>
            <person name="Baker S."/>
            <person name="Garre V."/>
            <person name="Horwitz B."/>
            <person name="Torres-Martinez S."/>
            <person name="Idnurm A."/>
            <person name="Herrera-Estrella A."/>
            <person name="Gabaldon T."/>
            <person name="Grigoriev I.V."/>
        </authorList>
    </citation>
    <scope>NUCLEOTIDE SEQUENCE [LARGE SCALE GENOMIC DNA]</scope>
    <source>
        <strain evidence="4">NRRL 1555(-)</strain>
    </source>
</reference>
<dbReference type="InterPro" id="IPR028119">
    <property type="entry name" value="Snapin/Pallidin/Snn1"/>
</dbReference>
<feature type="region of interest" description="Disordered" evidence="2">
    <location>
        <begin position="122"/>
        <end position="208"/>
    </location>
</feature>
<evidence type="ECO:0000256" key="2">
    <source>
        <dbReference type="SAM" id="MobiDB-lite"/>
    </source>
</evidence>
<feature type="coiled-coil region" evidence="1">
    <location>
        <begin position="15"/>
        <end position="42"/>
    </location>
</feature>
<dbReference type="Pfam" id="PF14712">
    <property type="entry name" value="Snapin_Pallidin"/>
    <property type="match status" value="1"/>
</dbReference>
<dbReference type="InParanoid" id="A0A167LMJ0"/>
<organism evidence="3 4">
    <name type="scientific">Phycomyces blakesleeanus (strain ATCC 8743b / DSM 1359 / FGSC 10004 / NBRC 33097 / NRRL 1555)</name>
    <dbReference type="NCBI Taxonomy" id="763407"/>
    <lineage>
        <taxon>Eukaryota</taxon>
        <taxon>Fungi</taxon>
        <taxon>Fungi incertae sedis</taxon>
        <taxon>Mucoromycota</taxon>
        <taxon>Mucoromycotina</taxon>
        <taxon>Mucoromycetes</taxon>
        <taxon>Mucorales</taxon>
        <taxon>Phycomycetaceae</taxon>
        <taxon>Phycomyces</taxon>
    </lineage>
</organism>
<dbReference type="RefSeq" id="XP_018288786.1">
    <property type="nucleotide sequence ID" value="XM_018431986.1"/>
</dbReference>
<feature type="compositionally biased region" description="Low complexity" evidence="2">
    <location>
        <begin position="125"/>
        <end position="141"/>
    </location>
</feature>
<dbReference type="GO" id="GO:0031083">
    <property type="term" value="C:BLOC-1 complex"/>
    <property type="evidence" value="ECO:0007669"/>
    <property type="project" value="TreeGrafter"/>
</dbReference>
<dbReference type="Proteomes" id="UP000077315">
    <property type="component" value="Unassembled WGS sequence"/>
</dbReference>
<keyword evidence="1" id="KW-0175">Coiled coil</keyword>
<dbReference type="EMBL" id="KV440987">
    <property type="protein sequence ID" value="OAD70746.1"/>
    <property type="molecule type" value="Genomic_DNA"/>
</dbReference>
<protein>
    <submittedName>
        <fullName evidence="3">Uncharacterized protein</fullName>
    </submittedName>
</protein>
<name>A0A167LMJ0_PHYB8</name>
<proteinExistence type="predicted"/>
<dbReference type="VEuPathDB" id="FungiDB:PHYBLDRAFT_147976"/>
<sequence length="208" mass="23106">MSTTAEPSLLSQGFSSQITTLLKGLKQQLKQLEHDQQTLSDGITEAVSAAISEEELADIKANMAKVAVYHTKILSLQSTMTMLTARSKQLQFKADKLKSTKEHYLSQVDEIRRMEQAKDQDIAAKVTSLSPSSSYSPLKTSVEMDDDDQSETMPEISKSMTMPVISKAKTLTKTKTKKKKLRVREVEIGEDASPAWVPKSAQRETTRP</sequence>
<evidence type="ECO:0000313" key="4">
    <source>
        <dbReference type="Proteomes" id="UP000077315"/>
    </source>
</evidence>
<dbReference type="PANTHER" id="PTHR31328">
    <property type="entry name" value="BIOGENESIS OF LYSOSOME-RELATED ORGANELLES COMPLEX 1 SUBUNIT 6"/>
    <property type="match status" value="1"/>
</dbReference>
<dbReference type="GeneID" id="28992892"/>
<evidence type="ECO:0000313" key="3">
    <source>
        <dbReference type="EMBL" id="OAD70746.1"/>
    </source>
</evidence>
<feature type="compositionally biased region" description="Basic residues" evidence="2">
    <location>
        <begin position="170"/>
        <end position="182"/>
    </location>
</feature>
<dbReference type="GO" id="GO:0030133">
    <property type="term" value="C:transport vesicle"/>
    <property type="evidence" value="ECO:0007669"/>
    <property type="project" value="TreeGrafter"/>
</dbReference>
<accession>A0A167LMJ0</accession>
<dbReference type="OrthoDB" id="19659at2759"/>
<dbReference type="AlphaFoldDB" id="A0A167LMJ0"/>
<dbReference type="PANTHER" id="PTHR31328:SF2">
    <property type="entry name" value="BIOGENESIS OF LYSOSOME-RELATED ORGANELLES COMPLEX 1 SUBUNIT 6"/>
    <property type="match status" value="1"/>
</dbReference>
<keyword evidence="4" id="KW-1185">Reference proteome</keyword>